<gene>
    <name evidence="2" type="ORF">GCM10022229_06700</name>
</gene>
<evidence type="ECO:0008006" key="4">
    <source>
        <dbReference type="Google" id="ProtNLM"/>
    </source>
</evidence>
<feature type="chain" id="PRO_5047476679" description="Peptidase inhibitor I78 family protein" evidence="1">
    <location>
        <begin position="25"/>
        <end position="103"/>
    </location>
</feature>
<organism evidence="2 3">
    <name type="scientific">Luteimonas lutimaris</name>
    <dbReference type="NCBI Taxonomy" id="698645"/>
    <lineage>
        <taxon>Bacteria</taxon>
        <taxon>Pseudomonadati</taxon>
        <taxon>Pseudomonadota</taxon>
        <taxon>Gammaproteobacteria</taxon>
        <taxon>Lysobacterales</taxon>
        <taxon>Lysobacteraceae</taxon>
        <taxon>Luteimonas</taxon>
    </lineage>
</organism>
<sequence>MSVRVTIPASLAALLAACAPPQSLQPSSGGPAIAGDGTCNAENVAWATGQEATQDTMAKVWRESGAGLIRPIAPGQAVTRDFRPDRVNVHIDGGNVITGIDCG</sequence>
<comment type="caution">
    <text evidence="2">The sequence shown here is derived from an EMBL/GenBank/DDBJ whole genome shotgun (WGS) entry which is preliminary data.</text>
</comment>
<accession>A0ABP7M898</accession>
<feature type="signal peptide" evidence="1">
    <location>
        <begin position="1"/>
        <end position="24"/>
    </location>
</feature>
<keyword evidence="1" id="KW-0732">Signal</keyword>
<dbReference type="Pfam" id="PF11720">
    <property type="entry name" value="Inhibitor_I78"/>
    <property type="match status" value="1"/>
</dbReference>
<dbReference type="InterPro" id="IPR021719">
    <property type="entry name" value="Prot_inh_I78"/>
</dbReference>
<reference evidence="3" key="1">
    <citation type="journal article" date="2019" name="Int. J. Syst. Evol. Microbiol.">
        <title>The Global Catalogue of Microorganisms (GCM) 10K type strain sequencing project: providing services to taxonomists for standard genome sequencing and annotation.</title>
        <authorList>
            <consortium name="The Broad Institute Genomics Platform"/>
            <consortium name="The Broad Institute Genome Sequencing Center for Infectious Disease"/>
            <person name="Wu L."/>
            <person name="Ma J."/>
        </authorList>
    </citation>
    <scope>NUCLEOTIDE SEQUENCE [LARGE SCALE GENOMIC DNA]</scope>
    <source>
        <strain evidence="3">JCM 16916</strain>
    </source>
</reference>
<evidence type="ECO:0000313" key="3">
    <source>
        <dbReference type="Proteomes" id="UP001501727"/>
    </source>
</evidence>
<protein>
    <recommendedName>
        <fullName evidence="4">Peptidase inhibitor I78 family protein</fullName>
    </recommendedName>
</protein>
<keyword evidence="3" id="KW-1185">Reference proteome</keyword>
<evidence type="ECO:0000313" key="2">
    <source>
        <dbReference type="EMBL" id="GAA3916183.1"/>
    </source>
</evidence>
<evidence type="ECO:0000256" key="1">
    <source>
        <dbReference type="SAM" id="SignalP"/>
    </source>
</evidence>
<dbReference type="PROSITE" id="PS51257">
    <property type="entry name" value="PROKAR_LIPOPROTEIN"/>
    <property type="match status" value="1"/>
</dbReference>
<dbReference type="Gene3D" id="3.30.10.10">
    <property type="entry name" value="Trypsin Inhibitor V, subunit A"/>
    <property type="match status" value="1"/>
</dbReference>
<dbReference type="RefSeq" id="WP_344758514.1">
    <property type="nucleotide sequence ID" value="NZ_BAAAZU010000003.1"/>
</dbReference>
<proteinExistence type="predicted"/>
<dbReference type="Proteomes" id="UP001501727">
    <property type="component" value="Unassembled WGS sequence"/>
</dbReference>
<dbReference type="PANTHER" id="PTHR39600">
    <property type="entry name" value="PEPTIDASE INHIBITOR I78 FAMILY PROTEIN"/>
    <property type="match status" value="1"/>
</dbReference>
<dbReference type="PANTHER" id="PTHR39600:SF1">
    <property type="entry name" value="PEPTIDASE INHIBITOR I78 FAMILY PROTEIN"/>
    <property type="match status" value="1"/>
</dbReference>
<name>A0ABP7M898_9GAMM</name>
<dbReference type="EMBL" id="BAAAZU010000003">
    <property type="protein sequence ID" value="GAA3916183.1"/>
    <property type="molecule type" value="Genomic_DNA"/>
</dbReference>